<dbReference type="AlphaFoldDB" id="A0A6A6E5T4"/>
<dbReference type="Proteomes" id="UP000800200">
    <property type="component" value="Unassembled WGS sequence"/>
</dbReference>
<dbReference type="GO" id="GO:0016787">
    <property type="term" value="F:hydrolase activity"/>
    <property type="evidence" value="ECO:0007669"/>
    <property type="project" value="UniProtKB-KW"/>
</dbReference>
<keyword evidence="2" id="KW-0964">Secreted</keyword>
<dbReference type="InterPro" id="IPR012334">
    <property type="entry name" value="Pectin_lyas_fold"/>
</dbReference>
<sequence>MPSWRIPSRLLATSICGCFWNILLATIDILRLSLLISVPFLALSVNALQERKPSNTKFLREHDAYTTLAEGWEQIDDSPAINNAIKTCGNGGTIVLPADQIYSIHSPIDICPYSIFTLAGVKGVQIRSLTRKGIIDGNTIDYYCSRPGSGYLSGKGVAHTANGSSDSTIENIAFKNVMQRLFKVEGNSRNLSFSKPKLSLEQQLGLYSHNDVDTFGFEPGHVSNASIASVDMDFRSRPNHNGGRTGICAAFDFDTRDVSVRDVTCKGACGSVHVMVNTFAQPYLPEASISNIYVANLNFDGEYATGFVNGCANSMISNITRDGVKVVSGMPAVANSCYQRLHGMTAYCAYYSLSLRSTLKNIWRKGFKGKLTSVPDANFGYFNNMTVLDFHFEDWRNETVG</sequence>
<dbReference type="PANTHER" id="PTHR31736:SF9">
    <property type="entry name" value="ENDO-XYLOGALACTURONAN HYDROLASE A-RELATED"/>
    <property type="match status" value="1"/>
</dbReference>
<proteinExistence type="predicted"/>
<keyword evidence="4" id="KW-0119">Carbohydrate metabolism</keyword>
<organism evidence="6 7">
    <name type="scientific">Zopfia rhizophila CBS 207.26</name>
    <dbReference type="NCBI Taxonomy" id="1314779"/>
    <lineage>
        <taxon>Eukaryota</taxon>
        <taxon>Fungi</taxon>
        <taxon>Dikarya</taxon>
        <taxon>Ascomycota</taxon>
        <taxon>Pezizomycotina</taxon>
        <taxon>Dothideomycetes</taxon>
        <taxon>Dothideomycetes incertae sedis</taxon>
        <taxon>Zopfiaceae</taxon>
        <taxon>Zopfia</taxon>
    </lineage>
</organism>
<accession>A0A6A6E5T4</accession>
<evidence type="ECO:0000256" key="1">
    <source>
        <dbReference type="ARBA" id="ARBA00004613"/>
    </source>
</evidence>
<dbReference type="InterPro" id="IPR011050">
    <property type="entry name" value="Pectin_lyase_fold/virulence"/>
</dbReference>
<dbReference type="OrthoDB" id="187139at2759"/>
<comment type="subcellular location">
    <subcellularLocation>
        <location evidence="1">Secreted</location>
    </subcellularLocation>
</comment>
<evidence type="ECO:0000313" key="7">
    <source>
        <dbReference type="Proteomes" id="UP000800200"/>
    </source>
</evidence>
<evidence type="ECO:0000313" key="6">
    <source>
        <dbReference type="EMBL" id="KAF2185878.1"/>
    </source>
</evidence>
<dbReference type="PANTHER" id="PTHR31736">
    <property type="match status" value="1"/>
</dbReference>
<gene>
    <name evidence="6" type="ORF">K469DRAFT_687703</name>
</gene>
<reference evidence="6" key="1">
    <citation type="journal article" date="2020" name="Stud. Mycol.">
        <title>101 Dothideomycetes genomes: a test case for predicting lifestyles and emergence of pathogens.</title>
        <authorList>
            <person name="Haridas S."/>
            <person name="Albert R."/>
            <person name="Binder M."/>
            <person name="Bloem J."/>
            <person name="Labutti K."/>
            <person name="Salamov A."/>
            <person name="Andreopoulos B."/>
            <person name="Baker S."/>
            <person name="Barry K."/>
            <person name="Bills G."/>
            <person name="Bluhm B."/>
            <person name="Cannon C."/>
            <person name="Castanera R."/>
            <person name="Culley D."/>
            <person name="Daum C."/>
            <person name="Ezra D."/>
            <person name="Gonzalez J."/>
            <person name="Henrissat B."/>
            <person name="Kuo A."/>
            <person name="Liang C."/>
            <person name="Lipzen A."/>
            <person name="Lutzoni F."/>
            <person name="Magnuson J."/>
            <person name="Mondo S."/>
            <person name="Nolan M."/>
            <person name="Ohm R."/>
            <person name="Pangilinan J."/>
            <person name="Park H.-J."/>
            <person name="Ramirez L."/>
            <person name="Alfaro M."/>
            <person name="Sun H."/>
            <person name="Tritt A."/>
            <person name="Yoshinaga Y."/>
            <person name="Zwiers L.-H."/>
            <person name="Turgeon B."/>
            <person name="Goodwin S."/>
            <person name="Spatafora J."/>
            <person name="Crous P."/>
            <person name="Grigoriev I."/>
        </authorList>
    </citation>
    <scope>NUCLEOTIDE SEQUENCE</scope>
    <source>
        <strain evidence="6">CBS 207.26</strain>
    </source>
</reference>
<evidence type="ECO:0000256" key="2">
    <source>
        <dbReference type="ARBA" id="ARBA00022525"/>
    </source>
</evidence>
<evidence type="ECO:0000256" key="4">
    <source>
        <dbReference type="ARBA" id="ARBA00023277"/>
    </source>
</evidence>
<keyword evidence="6" id="KW-0378">Hydrolase</keyword>
<dbReference type="EMBL" id="ML994632">
    <property type="protein sequence ID" value="KAF2185878.1"/>
    <property type="molecule type" value="Genomic_DNA"/>
</dbReference>
<evidence type="ECO:0000256" key="5">
    <source>
        <dbReference type="ARBA" id="ARBA00023326"/>
    </source>
</evidence>
<keyword evidence="5" id="KW-0624">Polysaccharide degradation</keyword>
<dbReference type="SUPFAM" id="SSF51126">
    <property type="entry name" value="Pectin lyase-like"/>
    <property type="match status" value="1"/>
</dbReference>
<protein>
    <submittedName>
        <fullName evidence="6">Glycoside hydrolase family 28 protein</fullName>
    </submittedName>
</protein>
<keyword evidence="7" id="KW-1185">Reference proteome</keyword>
<evidence type="ECO:0000256" key="3">
    <source>
        <dbReference type="ARBA" id="ARBA00022737"/>
    </source>
</evidence>
<dbReference type="Gene3D" id="2.160.20.10">
    <property type="entry name" value="Single-stranded right-handed beta-helix, Pectin lyase-like"/>
    <property type="match status" value="1"/>
</dbReference>
<dbReference type="GO" id="GO:0000272">
    <property type="term" value="P:polysaccharide catabolic process"/>
    <property type="evidence" value="ECO:0007669"/>
    <property type="project" value="UniProtKB-KW"/>
</dbReference>
<dbReference type="GO" id="GO:0005576">
    <property type="term" value="C:extracellular region"/>
    <property type="evidence" value="ECO:0007669"/>
    <property type="project" value="UniProtKB-SubCell"/>
</dbReference>
<keyword evidence="3" id="KW-0677">Repeat</keyword>
<name>A0A6A6E5T4_9PEZI</name>